<dbReference type="Proteomes" id="UP000619260">
    <property type="component" value="Unassembled WGS sequence"/>
</dbReference>
<protein>
    <submittedName>
        <fullName evidence="2">Uncharacterized protein</fullName>
    </submittedName>
</protein>
<dbReference type="AlphaFoldDB" id="A0A8J3YND3"/>
<evidence type="ECO:0000256" key="1">
    <source>
        <dbReference type="SAM" id="MobiDB-lite"/>
    </source>
</evidence>
<reference evidence="2" key="1">
    <citation type="submission" date="2021-01" db="EMBL/GenBank/DDBJ databases">
        <title>Whole genome shotgun sequence of Virgisporangium aliadipatigenens NBRC 105644.</title>
        <authorList>
            <person name="Komaki H."/>
            <person name="Tamura T."/>
        </authorList>
    </citation>
    <scope>NUCLEOTIDE SEQUENCE</scope>
    <source>
        <strain evidence="2">NBRC 105644</strain>
    </source>
</reference>
<dbReference type="EMBL" id="BOPF01000015">
    <property type="protein sequence ID" value="GIJ47527.1"/>
    <property type="molecule type" value="Genomic_DNA"/>
</dbReference>
<dbReference type="RefSeq" id="WP_203901028.1">
    <property type="nucleotide sequence ID" value="NZ_BOPF01000015.1"/>
</dbReference>
<organism evidence="2 3">
    <name type="scientific">Virgisporangium aliadipatigenens</name>
    <dbReference type="NCBI Taxonomy" id="741659"/>
    <lineage>
        <taxon>Bacteria</taxon>
        <taxon>Bacillati</taxon>
        <taxon>Actinomycetota</taxon>
        <taxon>Actinomycetes</taxon>
        <taxon>Micromonosporales</taxon>
        <taxon>Micromonosporaceae</taxon>
        <taxon>Virgisporangium</taxon>
    </lineage>
</organism>
<feature type="region of interest" description="Disordered" evidence="1">
    <location>
        <begin position="37"/>
        <end position="58"/>
    </location>
</feature>
<gene>
    <name evidence="2" type="ORF">Val02_44130</name>
</gene>
<proteinExistence type="predicted"/>
<keyword evidence="3" id="KW-1185">Reference proteome</keyword>
<comment type="caution">
    <text evidence="2">The sequence shown here is derived from an EMBL/GenBank/DDBJ whole genome shotgun (WGS) entry which is preliminary data.</text>
</comment>
<evidence type="ECO:0000313" key="3">
    <source>
        <dbReference type="Proteomes" id="UP000619260"/>
    </source>
</evidence>
<feature type="compositionally biased region" description="Basic and acidic residues" evidence="1">
    <location>
        <begin position="43"/>
        <end position="58"/>
    </location>
</feature>
<name>A0A8J3YND3_9ACTN</name>
<accession>A0A8J3YND3</accession>
<sequence length="58" mass="6379">MAPLTRAGWCRCVPDAPAPGRAWNLWDGVTVARPVQTGVVGDPRPRQPDLDRKNDRDA</sequence>
<evidence type="ECO:0000313" key="2">
    <source>
        <dbReference type="EMBL" id="GIJ47527.1"/>
    </source>
</evidence>